<dbReference type="EMBL" id="CP145723">
    <property type="protein sequence ID" value="WWM64567.1"/>
    <property type="molecule type" value="Genomic_DNA"/>
</dbReference>
<accession>A0ABZ2FKW4</accession>
<dbReference type="Proteomes" id="UP001372714">
    <property type="component" value="Chromosome"/>
</dbReference>
<dbReference type="SUPFAM" id="SSF53822">
    <property type="entry name" value="Periplasmic binding protein-like I"/>
    <property type="match status" value="1"/>
</dbReference>
<name>A0ABZ2FKW4_9PSED</name>
<reference evidence="1 2" key="1">
    <citation type="submission" date="2024-02" db="EMBL/GenBank/DDBJ databases">
        <title>The whole genome sequence of Pseudomonas benzopyrenica MLY92.</title>
        <authorList>
            <person name="Liu Y."/>
        </authorList>
    </citation>
    <scope>NUCLEOTIDE SEQUENCE [LARGE SCALE GENOMIC DNA]</scope>
    <source>
        <strain evidence="1 2">MLY92</strain>
    </source>
</reference>
<evidence type="ECO:0000313" key="2">
    <source>
        <dbReference type="Proteomes" id="UP001372714"/>
    </source>
</evidence>
<evidence type="ECO:0000313" key="1">
    <source>
        <dbReference type="EMBL" id="WWM64567.1"/>
    </source>
</evidence>
<dbReference type="InterPro" id="IPR028082">
    <property type="entry name" value="Peripla_BP_I"/>
</dbReference>
<proteinExistence type="predicted"/>
<dbReference type="RefSeq" id="WP_160922586.1">
    <property type="nucleotide sequence ID" value="NZ_CP145723.1"/>
</dbReference>
<keyword evidence="2" id="KW-1185">Reference proteome</keyword>
<gene>
    <name evidence="1" type="ORF">V6W80_12545</name>
</gene>
<sequence>MDTRPALRLRTPGVTPSARVALVATSPRGRAAEAHGQRIALATQHLLTLGHRRILLVTAPQRPAAEADAELQAHCQVMLAEGLALLPRLELDPAAPACWPELAATLIGIAPTALLCTQPALARALQTALTPQGELTIVGPETKAGALNASWH</sequence>
<organism evidence="1 2">
    <name type="scientific">Pseudomonas benzopyrenica</name>
    <dbReference type="NCBI Taxonomy" id="2993566"/>
    <lineage>
        <taxon>Bacteria</taxon>
        <taxon>Pseudomonadati</taxon>
        <taxon>Pseudomonadota</taxon>
        <taxon>Gammaproteobacteria</taxon>
        <taxon>Pseudomonadales</taxon>
        <taxon>Pseudomonadaceae</taxon>
        <taxon>Pseudomonas</taxon>
    </lineage>
</organism>
<dbReference type="Gene3D" id="3.40.50.2300">
    <property type="match status" value="1"/>
</dbReference>
<protein>
    <submittedName>
        <fullName evidence="1">Substrate-binding domain-containing protein</fullName>
    </submittedName>
</protein>